<dbReference type="EMBL" id="AVOT02007124">
    <property type="protein sequence ID" value="MBW0483218.1"/>
    <property type="molecule type" value="Genomic_DNA"/>
</dbReference>
<dbReference type="OrthoDB" id="3064439at2759"/>
<protein>
    <submittedName>
        <fullName evidence="1">Uncharacterized protein</fullName>
    </submittedName>
</protein>
<evidence type="ECO:0000313" key="2">
    <source>
        <dbReference type="Proteomes" id="UP000765509"/>
    </source>
</evidence>
<proteinExistence type="predicted"/>
<sequence length="100" mass="11343">MEDSFAYAKYKWGKSHTTPDLKLGELVLVSTTKFNKIKGFKKLRGFYAGPFTIRSLYGEYALEVELSEELSNKHPKIPVSFIKFAKAGDSEKIPLRNKAP</sequence>
<reference evidence="1" key="1">
    <citation type="submission" date="2021-03" db="EMBL/GenBank/DDBJ databases">
        <title>Draft genome sequence of rust myrtle Austropuccinia psidii MF-1, a brazilian biotype.</title>
        <authorList>
            <person name="Quecine M.C."/>
            <person name="Pachon D.M.R."/>
            <person name="Bonatelli M.L."/>
            <person name="Correr F.H."/>
            <person name="Franceschini L.M."/>
            <person name="Leite T.F."/>
            <person name="Margarido G.R.A."/>
            <person name="Almeida C.A."/>
            <person name="Ferrarezi J.A."/>
            <person name="Labate C.A."/>
        </authorList>
    </citation>
    <scope>NUCLEOTIDE SEQUENCE</scope>
    <source>
        <strain evidence="1">MF-1</strain>
    </source>
</reference>
<evidence type="ECO:0000313" key="1">
    <source>
        <dbReference type="EMBL" id="MBW0483218.1"/>
    </source>
</evidence>
<keyword evidence="2" id="KW-1185">Reference proteome</keyword>
<accession>A0A9Q3GWU7</accession>
<dbReference type="Proteomes" id="UP000765509">
    <property type="component" value="Unassembled WGS sequence"/>
</dbReference>
<name>A0A9Q3GWU7_9BASI</name>
<organism evidence="1 2">
    <name type="scientific">Austropuccinia psidii MF-1</name>
    <dbReference type="NCBI Taxonomy" id="1389203"/>
    <lineage>
        <taxon>Eukaryota</taxon>
        <taxon>Fungi</taxon>
        <taxon>Dikarya</taxon>
        <taxon>Basidiomycota</taxon>
        <taxon>Pucciniomycotina</taxon>
        <taxon>Pucciniomycetes</taxon>
        <taxon>Pucciniales</taxon>
        <taxon>Sphaerophragmiaceae</taxon>
        <taxon>Austropuccinia</taxon>
    </lineage>
</organism>
<gene>
    <name evidence="1" type="ORF">O181_022933</name>
</gene>
<comment type="caution">
    <text evidence="1">The sequence shown here is derived from an EMBL/GenBank/DDBJ whole genome shotgun (WGS) entry which is preliminary data.</text>
</comment>
<dbReference type="AlphaFoldDB" id="A0A9Q3GWU7"/>